<accession>A0A1Y2F6Y0</accession>
<evidence type="ECO:0000256" key="8">
    <source>
        <dbReference type="ARBA" id="ARBA00023242"/>
    </source>
</evidence>
<evidence type="ECO:0000313" key="14">
    <source>
        <dbReference type="EMBL" id="ORY79652.1"/>
    </source>
</evidence>
<feature type="domain" description="Replication factor A C-terminal" evidence="12">
    <location>
        <begin position="351"/>
        <end position="492"/>
    </location>
</feature>
<evidence type="ECO:0000259" key="10">
    <source>
        <dbReference type="Pfam" id="PF01336"/>
    </source>
</evidence>
<dbReference type="CDD" id="cd04476">
    <property type="entry name" value="RPA1_DBD_C"/>
    <property type="match status" value="1"/>
</dbReference>
<comment type="subunit">
    <text evidence="9">Component of the heterotrimeric canonical replication protein A complex (RPA).</text>
</comment>
<dbReference type="InterPro" id="IPR012340">
    <property type="entry name" value="NA-bd_OB-fold"/>
</dbReference>
<dbReference type="AlphaFoldDB" id="A0A1Y2F6Y0"/>
<dbReference type="GO" id="GO:0006281">
    <property type="term" value="P:DNA repair"/>
    <property type="evidence" value="ECO:0007669"/>
    <property type="project" value="InterPro"/>
</dbReference>
<protein>
    <recommendedName>
        <fullName evidence="9">Replication protein A subunit</fullName>
    </recommendedName>
</protein>
<dbReference type="InterPro" id="IPR004591">
    <property type="entry name" value="Rfa1"/>
</dbReference>
<keyword evidence="15" id="KW-1185">Reference proteome</keyword>
<evidence type="ECO:0000256" key="1">
    <source>
        <dbReference type="ARBA" id="ARBA00004123"/>
    </source>
</evidence>
<feature type="domain" description="Replication protein A OB" evidence="13">
    <location>
        <begin position="194"/>
        <end position="291"/>
    </location>
</feature>
<organism evidence="14 15">
    <name type="scientific">Neocallimastix californiae</name>
    <dbReference type="NCBI Taxonomy" id="1754190"/>
    <lineage>
        <taxon>Eukaryota</taxon>
        <taxon>Fungi</taxon>
        <taxon>Fungi incertae sedis</taxon>
        <taxon>Chytridiomycota</taxon>
        <taxon>Chytridiomycota incertae sedis</taxon>
        <taxon>Neocallimastigomycetes</taxon>
        <taxon>Neocallimastigales</taxon>
        <taxon>Neocallimastigaceae</taxon>
        <taxon>Neocallimastix</taxon>
    </lineage>
</organism>
<dbReference type="GO" id="GO:0005662">
    <property type="term" value="C:DNA replication factor A complex"/>
    <property type="evidence" value="ECO:0007669"/>
    <property type="project" value="UniProtKB-ARBA"/>
</dbReference>
<keyword evidence="4 9" id="KW-0479">Metal-binding</keyword>
<dbReference type="Gene3D" id="2.40.50.140">
    <property type="entry name" value="Nucleic acid-binding proteins"/>
    <property type="match status" value="3"/>
</dbReference>
<comment type="subcellular location">
    <subcellularLocation>
        <location evidence="1 9">Nucleus</location>
    </subcellularLocation>
</comment>
<evidence type="ECO:0000259" key="11">
    <source>
        <dbReference type="Pfam" id="PF04057"/>
    </source>
</evidence>
<sequence>MAAQLTRNFIEALYKNDYSHFENPVVQVLNIKTTQSNAYRVLISDGIYFMSCLTSSLLMEQTSHIKKNSLIKIKKCISNKIHTKNWTICAKAINKSKIRYWSNSRGEGKLFSVVFMDDSSEIKATAFNESCDYLYEKIEQGKIYQISGAIIKLANKRYNNCNNDYEMEMNLKTTITINKNHTFDPKMHYSFVPLNQLMNYEKDSVIDVIGVVDEVNEISESTSKATNIPIQRRDIYIVDDTEYKVRVTLWNKHAKEINFETKSVVAFKTIRVSDFGGRTLSVLSSTIITLNPDINESHRITGWYSRYGDTVDFKHYSGLGSYNSNINGMNGYKTIQQISDENLGSSETSDYFNIIGTISYIKKENFAYPACPNDGCSRKVIEEEDSWRCERCCQSYPKPNYKYILNVNILDHTGNQYVTFFNDIAEKLIGFKAQRLMEIKETEINEFNSILDKITLQKYDFRIRAKTESFNDKPIFRCFAVKVKPVNYKLQIKNNINSINKLMNELKF</sequence>
<dbReference type="GO" id="GO:0006260">
    <property type="term" value="P:DNA replication"/>
    <property type="evidence" value="ECO:0007669"/>
    <property type="project" value="UniProtKB-KW"/>
</dbReference>
<dbReference type="Pfam" id="PF04057">
    <property type="entry name" value="Rep-A_N"/>
    <property type="match status" value="1"/>
</dbReference>
<dbReference type="GO" id="GO:0000781">
    <property type="term" value="C:chromosome, telomeric region"/>
    <property type="evidence" value="ECO:0007669"/>
    <property type="project" value="UniProtKB-ARBA"/>
</dbReference>
<dbReference type="EMBL" id="MCOG01000014">
    <property type="protein sequence ID" value="ORY79652.1"/>
    <property type="molecule type" value="Genomic_DNA"/>
</dbReference>
<dbReference type="NCBIfam" id="TIGR00617">
    <property type="entry name" value="rpa1"/>
    <property type="match status" value="1"/>
</dbReference>
<dbReference type="GO" id="GO:0003677">
    <property type="term" value="F:DNA binding"/>
    <property type="evidence" value="ECO:0007669"/>
    <property type="project" value="UniProtKB-KW"/>
</dbReference>
<feature type="domain" description="OB" evidence="10">
    <location>
        <begin position="87"/>
        <end position="156"/>
    </location>
</feature>
<dbReference type="SUPFAM" id="SSF50249">
    <property type="entry name" value="Nucleic acid-binding proteins"/>
    <property type="match status" value="4"/>
</dbReference>
<dbReference type="PANTHER" id="PTHR47165:SF4">
    <property type="entry name" value="OS03G0429900 PROTEIN"/>
    <property type="match status" value="1"/>
</dbReference>
<keyword evidence="8 9" id="KW-0539">Nucleus</keyword>
<evidence type="ECO:0000256" key="2">
    <source>
        <dbReference type="ARBA" id="ARBA00005690"/>
    </source>
</evidence>
<dbReference type="InterPro" id="IPR031657">
    <property type="entry name" value="REPA_OB_2"/>
</dbReference>
<evidence type="ECO:0000256" key="6">
    <source>
        <dbReference type="ARBA" id="ARBA00022833"/>
    </source>
</evidence>
<comment type="similarity">
    <text evidence="2 9">Belongs to the replication factor A protein 1 family.</text>
</comment>
<evidence type="ECO:0000313" key="15">
    <source>
        <dbReference type="Proteomes" id="UP000193920"/>
    </source>
</evidence>
<evidence type="ECO:0000259" key="12">
    <source>
        <dbReference type="Pfam" id="PF08646"/>
    </source>
</evidence>
<evidence type="ECO:0000256" key="7">
    <source>
        <dbReference type="ARBA" id="ARBA00023125"/>
    </source>
</evidence>
<dbReference type="GO" id="GO:0006310">
    <property type="term" value="P:DNA recombination"/>
    <property type="evidence" value="ECO:0007669"/>
    <property type="project" value="InterPro"/>
</dbReference>
<dbReference type="InterPro" id="IPR004365">
    <property type="entry name" value="NA-bd_OB_tRNA"/>
</dbReference>
<keyword evidence="6 9" id="KW-0862">Zinc</keyword>
<dbReference type="CDD" id="cd04474">
    <property type="entry name" value="RPA1_DBD_A"/>
    <property type="match status" value="1"/>
</dbReference>
<proteinExistence type="inferred from homology"/>
<dbReference type="GO" id="GO:0008270">
    <property type="term" value="F:zinc ion binding"/>
    <property type="evidence" value="ECO:0007669"/>
    <property type="project" value="UniProtKB-KW"/>
</dbReference>
<dbReference type="STRING" id="1754190.A0A1Y2F6Y0"/>
<dbReference type="FunFam" id="2.40.50.140:FF:000090">
    <property type="entry name" value="Replication protein A subunit"/>
    <property type="match status" value="1"/>
</dbReference>
<dbReference type="PANTHER" id="PTHR47165">
    <property type="entry name" value="OS03G0429900 PROTEIN"/>
    <property type="match status" value="1"/>
</dbReference>
<dbReference type="FunFam" id="2.40.50.140:FF:000064">
    <property type="entry name" value="Replication protein A subunit"/>
    <property type="match status" value="1"/>
</dbReference>
<keyword evidence="5 9" id="KW-0863">Zinc-finger</keyword>
<comment type="caution">
    <text evidence="14">The sequence shown here is derived from an EMBL/GenBank/DDBJ whole genome shotgun (WGS) entry which is preliminary data.</text>
</comment>
<dbReference type="Proteomes" id="UP000193920">
    <property type="component" value="Unassembled WGS sequence"/>
</dbReference>
<dbReference type="Pfam" id="PF01336">
    <property type="entry name" value="tRNA_anti-codon"/>
    <property type="match status" value="1"/>
</dbReference>
<gene>
    <name evidence="14" type="ORF">LY90DRAFT_664714</name>
</gene>
<name>A0A1Y2F6Y0_9FUNG</name>
<dbReference type="OrthoDB" id="1751331at2759"/>
<dbReference type="InterPro" id="IPR007199">
    <property type="entry name" value="Rep_factor-A_N"/>
</dbReference>
<dbReference type="FunFam" id="2.40.50.140:FF:000041">
    <property type="entry name" value="Replication protein A subunit"/>
    <property type="match status" value="1"/>
</dbReference>
<dbReference type="Pfam" id="PF16900">
    <property type="entry name" value="REPA_OB_2"/>
    <property type="match status" value="1"/>
</dbReference>
<evidence type="ECO:0000259" key="13">
    <source>
        <dbReference type="Pfam" id="PF16900"/>
    </source>
</evidence>
<evidence type="ECO:0000256" key="4">
    <source>
        <dbReference type="ARBA" id="ARBA00022723"/>
    </source>
</evidence>
<dbReference type="Pfam" id="PF08646">
    <property type="entry name" value="Rep_fac-A_C"/>
    <property type="match status" value="1"/>
</dbReference>
<evidence type="ECO:0000256" key="5">
    <source>
        <dbReference type="ARBA" id="ARBA00022771"/>
    </source>
</evidence>
<dbReference type="InterPro" id="IPR013955">
    <property type="entry name" value="Rep_factor-A_C"/>
</dbReference>
<evidence type="ECO:0000256" key="9">
    <source>
        <dbReference type="RuleBase" id="RU364130"/>
    </source>
</evidence>
<keyword evidence="7 9" id="KW-0238">DNA-binding</keyword>
<reference evidence="14 15" key="1">
    <citation type="submission" date="2016-08" db="EMBL/GenBank/DDBJ databases">
        <title>A Parts List for Fungal Cellulosomes Revealed by Comparative Genomics.</title>
        <authorList>
            <consortium name="DOE Joint Genome Institute"/>
            <person name="Haitjema C.H."/>
            <person name="Gilmore S.P."/>
            <person name="Henske J.K."/>
            <person name="Solomon K.V."/>
            <person name="De Groot R."/>
            <person name="Kuo A."/>
            <person name="Mondo S.J."/>
            <person name="Salamov A.A."/>
            <person name="Labutti K."/>
            <person name="Zhao Z."/>
            <person name="Chiniquy J."/>
            <person name="Barry K."/>
            <person name="Brewer H.M."/>
            <person name="Purvine S.O."/>
            <person name="Wright A.T."/>
            <person name="Boxma B."/>
            <person name="Van Alen T."/>
            <person name="Hackstein J.H."/>
            <person name="Baker S.E."/>
            <person name="Grigoriev I.V."/>
            <person name="O'Malley M.A."/>
        </authorList>
    </citation>
    <scope>NUCLEOTIDE SEQUENCE [LARGE SCALE GENOMIC DNA]</scope>
    <source>
        <strain evidence="14 15">G1</strain>
    </source>
</reference>
<dbReference type="InterPro" id="IPR047192">
    <property type="entry name" value="Euk_RPA1_DBD_C"/>
</dbReference>
<keyword evidence="3 9" id="KW-0235">DNA replication</keyword>
<comment type="function">
    <text evidence="9">As part of the replication protein A (RPA/RP-A), a single-stranded DNA-binding heterotrimeric complex, may play an essential role in DNA replication, recombination and repair. Binds and stabilizes single-stranded DNA intermediates, preventing complementary DNA reannealing and recruiting different proteins involved in DNA metabolism.</text>
</comment>
<feature type="domain" description="Replication factor-A protein 1 N-terminal" evidence="11">
    <location>
        <begin position="5"/>
        <end position="84"/>
    </location>
</feature>
<evidence type="ECO:0000256" key="3">
    <source>
        <dbReference type="ARBA" id="ARBA00022705"/>
    </source>
</evidence>
<dbReference type="GO" id="GO:0007004">
    <property type="term" value="P:telomere maintenance via telomerase"/>
    <property type="evidence" value="ECO:0007669"/>
    <property type="project" value="UniProtKB-ARBA"/>
</dbReference>
<dbReference type="CDD" id="cd04475">
    <property type="entry name" value="RPA1_DBD_B"/>
    <property type="match status" value="1"/>
</dbReference>